<evidence type="ECO:0000313" key="2">
    <source>
        <dbReference type="EMBL" id="KAE8314838.1"/>
    </source>
</evidence>
<keyword evidence="1" id="KW-0812">Transmembrane</keyword>
<sequence length="121" mass="13493">MTSTDLSFVSDWIIGSSCIHYAVVCNKSSGYPCLASAVIAAHADFYLIADWTPNGTGQTADDALFSDSRCWSQAATFFLFIFFFSLSFLMCAVMGHRLMQCTISDMFTVSRRKKKKKEEPV</sequence>
<feature type="transmembrane region" description="Helical" evidence="1">
    <location>
        <begin position="74"/>
        <end position="94"/>
    </location>
</feature>
<keyword evidence="1" id="KW-1133">Transmembrane helix</keyword>
<evidence type="ECO:0000313" key="3">
    <source>
        <dbReference type="Proteomes" id="UP000325433"/>
    </source>
</evidence>
<name>A0A5N6W2T2_9EURO</name>
<keyword evidence="1" id="KW-0472">Membrane</keyword>
<protein>
    <submittedName>
        <fullName evidence="2">Uncharacterized protein</fullName>
    </submittedName>
</protein>
<evidence type="ECO:0000256" key="1">
    <source>
        <dbReference type="SAM" id="Phobius"/>
    </source>
</evidence>
<accession>A0A5N6W2T2</accession>
<dbReference type="Proteomes" id="UP000325433">
    <property type="component" value="Unassembled WGS sequence"/>
</dbReference>
<dbReference type="AlphaFoldDB" id="A0A5N6W2T2"/>
<gene>
    <name evidence="2" type="ORF">BDV41DRAFT_210303</name>
</gene>
<keyword evidence="3" id="KW-1185">Reference proteome</keyword>
<reference evidence="3" key="1">
    <citation type="submission" date="2019-04" db="EMBL/GenBank/DDBJ databases">
        <title>Friends and foes A comparative genomics studyof 23 Aspergillus species from section Flavi.</title>
        <authorList>
            <consortium name="DOE Joint Genome Institute"/>
            <person name="Kjaerbolling I."/>
            <person name="Vesth T."/>
            <person name="Frisvad J.C."/>
            <person name="Nybo J.L."/>
            <person name="Theobald S."/>
            <person name="Kildgaard S."/>
            <person name="Isbrandt T."/>
            <person name="Kuo A."/>
            <person name="Sato A."/>
            <person name="Lyhne E.K."/>
            <person name="Kogle M.E."/>
            <person name="Wiebenga A."/>
            <person name="Kun R.S."/>
            <person name="Lubbers R.J."/>
            <person name="Makela M.R."/>
            <person name="Barry K."/>
            <person name="Chovatia M."/>
            <person name="Clum A."/>
            <person name="Daum C."/>
            <person name="Haridas S."/>
            <person name="He G."/>
            <person name="LaButti K."/>
            <person name="Lipzen A."/>
            <person name="Mondo S."/>
            <person name="Riley R."/>
            <person name="Salamov A."/>
            <person name="Simmons B.A."/>
            <person name="Magnuson J.K."/>
            <person name="Henrissat B."/>
            <person name="Mortensen U.H."/>
            <person name="Larsen T.O."/>
            <person name="Devries R.P."/>
            <person name="Grigoriev I.V."/>
            <person name="Machida M."/>
            <person name="Baker S.E."/>
            <person name="Andersen M.R."/>
        </authorList>
    </citation>
    <scope>NUCLEOTIDE SEQUENCE [LARGE SCALE GENOMIC DNA]</scope>
    <source>
        <strain evidence="3">CBS 130015</strain>
    </source>
</reference>
<dbReference type="EMBL" id="ML738316">
    <property type="protein sequence ID" value="KAE8314838.1"/>
    <property type="molecule type" value="Genomic_DNA"/>
</dbReference>
<organism evidence="2 3">
    <name type="scientific">Aspergillus transmontanensis</name>
    <dbReference type="NCBI Taxonomy" id="1034304"/>
    <lineage>
        <taxon>Eukaryota</taxon>
        <taxon>Fungi</taxon>
        <taxon>Dikarya</taxon>
        <taxon>Ascomycota</taxon>
        <taxon>Pezizomycotina</taxon>
        <taxon>Eurotiomycetes</taxon>
        <taxon>Eurotiomycetidae</taxon>
        <taxon>Eurotiales</taxon>
        <taxon>Aspergillaceae</taxon>
        <taxon>Aspergillus</taxon>
        <taxon>Aspergillus subgen. Circumdati</taxon>
    </lineage>
</organism>
<proteinExistence type="predicted"/>